<dbReference type="InterPro" id="IPR009451">
    <property type="entry name" value="Metamine_DH_Hvc"/>
</dbReference>
<reference evidence="9 10" key="1">
    <citation type="submission" date="2021-04" db="EMBL/GenBank/DDBJ databases">
        <title>The genome sequence of type strain Ideonella paludis KCTC 32238.</title>
        <authorList>
            <person name="Liu Y."/>
        </authorList>
    </citation>
    <scope>NUCLEOTIDE SEQUENCE [LARGE SCALE GENOMIC DNA]</scope>
    <source>
        <strain evidence="9 10">KCTC 32238</strain>
    </source>
</reference>
<evidence type="ECO:0000313" key="10">
    <source>
        <dbReference type="Proteomes" id="UP000672097"/>
    </source>
</evidence>
<comment type="subcellular location">
    <subcellularLocation>
        <location evidence="1">Periplasm</location>
    </subcellularLocation>
</comment>
<dbReference type="Proteomes" id="UP000672097">
    <property type="component" value="Unassembled WGS sequence"/>
</dbReference>
<feature type="chain" id="PRO_5046739078" evidence="8">
    <location>
        <begin position="24"/>
        <end position="391"/>
    </location>
</feature>
<evidence type="ECO:0000256" key="1">
    <source>
        <dbReference type="ARBA" id="ARBA00004418"/>
    </source>
</evidence>
<keyword evidence="5" id="KW-0574">Periplasm</keyword>
<name>A0ABS5DSI1_9BURK</name>
<evidence type="ECO:0000256" key="5">
    <source>
        <dbReference type="ARBA" id="ARBA00022764"/>
    </source>
</evidence>
<keyword evidence="7" id="KW-0560">Oxidoreductase</keyword>
<keyword evidence="10" id="KW-1185">Reference proteome</keyword>
<comment type="similarity">
    <text evidence="2">Belongs to the aromatic amine dehydrogenase heavy chain family.</text>
</comment>
<evidence type="ECO:0000256" key="6">
    <source>
        <dbReference type="ARBA" id="ARBA00022982"/>
    </source>
</evidence>
<keyword evidence="6" id="KW-0249">Electron transport</keyword>
<feature type="signal peptide" evidence="8">
    <location>
        <begin position="1"/>
        <end position="23"/>
    </location>
</feature>
<dbReference type="InterPro" id="IPR011044">
    <property type="entry name" value="Quino_amine_DH_bsu"/>
</dbReference>
<dbReference type="InterPro" id="IPR015943">
    <property type="entry name" value="WD40/YVTN_repeat-like_dom_sf"/>
</dbReference>
<protein>
    <submittedName>
        <fullName evidence="9">Amine dehydrogenase</fullName>
    </submittedName>
</protein>
<dbReference type="SUPFAM" id="SSF50969">
    <property type="entry name" value="YVTN repeat-like/Quinoprotein amine dehydrogenase"/>
    <property type="match status" value="1"/>
</dbReference>
<dbReference type="RefSeq" id="WP_210805664.1">
    <property type="nucleotide sequence ID" value="NZ_JAGQDG010000001.1"/>
</dbReference>
<dbReference type="EMBL" id="JAGQDG010000001">
    <property type="protein sequence ID" value="MBQ0934106.1"/>
    <property type="molecule type" value="Genomic_DNA"/>
</dbReference>
<evidence type="ECO:0000256" key="2">
    <source>
        <dbReference type="ARBA" id="ARBA00010548"/>
    </source>
</evidence>
<proteinExistence type="inferred from homology"/>
<evidence type="ECO:0000256" key="4">
    <source>
        <dbReference type="ARBA" id="ARBA00022729"/>
    </source>
</evidence>
<dbReference type="Pfam" id="PF06433">
    <property type="entry name" value="Me-amine-dh_H"/>
    <property type="match status" value="1"/>
</dbReference>
<evidence type="ECO:0000256" key="8">
    <source>
        <dbReference type="SAM" id="SignalP"/>
    </source>
</evidence>
<comment type="caution">
    <text evidence="9">The sequence shown here is derived from an EMBL/GenBank/DDBJ whole genome shotgun (WGS) entry which is preliminary data.</text>
</comment>
<accession>A0ABS5DSI1</accession>
<evidence type="ECO:0000313" key="9">
    <source>
        <dbReference type="EMBL" id="MBQ0934106.1"/>
    </source>
</evidence>
<keyword evidence="3" id="KW-0813">Transport</keyword>
<keyword evidence="4 8" id="KW-0732">Signal</keyword>
<organism evidence="9 10">
    <name type="scientific">Ideonella paludis</name>
    <dbReference type="NCBI Taxonomy" id="1233411"/>
    <lineage>
        <taxon>Bacteria</taxon>
        <taxon>Pseudomonadati</taxon>
        <taxon>Pseudomonadota</taxon>
        <taxon>Betaproteobacteria</taxon>
        <taxon>Burkholderiales</taxon>
        <taxon>Sphaerotilaceae</taxon>
        <taxon>Ideonella</taxon>
    </lineage>
</organism>
<evidence type="ECO:0000256" key="3">
    <source>
        <dbReference type="ARBA" id="ARBA00022448"/>
    </source>
</evidence>
<evidence type="ECO:0000256" key="7">
    <source>
        <dbReference type="ARBA" id="ARBA00023002"/>
    </source>
</evidence>
<dbReference type="Gene3D" id="2.130.10.10">
    <property type="entry name" value="YVTN repeat-like/Quinoprotein amine dehydrogenase"/>
    <property type="match status" value="1"/>
</dbReference>
<sequence>MHSATVRPPLLLGLCLACGLTLAAPAKTPPPELPAETLGVGTLAGTSAARVYVADVAISHISDGRIRVFDAEKGRFLGLISTGYAGNFAVSPAANELYVATSYLARGSRGERSDVLEVHDTQTLGFKYEVLLPTKRAQALNYRGLVSVTGNGQFVLVMNATPATSVTVVNLQTRQVASEVQTPGCWGSMPAAQGARFSMLCGDGKVATITLNEQGQVADRQLSDKLFDADQDAWFHHAERVGDRYWFVSFQGQVTELNLGGPVAQRTGQISLVSAKDKKNGWRPGGYQNFAVDPSGSRLVAAMHSKGAEGSHKRPAEQLWVVDLASGKRLATHPGKGTASLTFSRNGERLQALDGMTGALNVWRVGAGGSLKPLTSVAKAGEAALHLESND</sequence>
<gene>
    <name evidence="9" type="ORF">KAK11_02115</name>
</gene>